<accession>A0A3F3GZ76</accession>
<comment type="function">
    <text evidence="8">Provides the (R)-glutamate required for cell wall biosynthesis.</text>
</comment>
<dbReference type="GO" id="GO:0008881">
    <property type="term" value="F:glutamate racemase activity"/>
    <property type="evidence" value="ECO:0007669"/>
    <property type="project" value="UniProtKB-UniRule"/>
</dbReference>
<dbReference type="Pfam" id="PF01177">
    <property type="entry name" value="Asp_Glu_race"/>
    <property type="match status" value="1"/>
</dbReference>
<comment type="pathway">
    <text evidence="8">Cell wall biogenesis; peptidoglycan biosynthesis.</text>
</comment>
<keyword evidence="9" id="KW-0378">Hydrolase</keyword>
<dbReference type="UniPathway" id="UPA00219"/>
<dbReference type="InterPro" id="IPR004391">
    <property type="entry name" value="Glu_race"/>
</dbReference>
<reference evidence="10" key="1">
    <citation type="journal article" date="2015" name="BMC Genomics">
        <title>Comparative genomics of Fructobacillus spp. and Leuconostoc spp. reveals niche-specific evolution of Fructobacillus spp.</title>
        <authorList>
            <person name="Endo A."/>
            <person name="Tanizawa Y."/>
            <person name="Tanaka N."/>
            <person name="Maeno S."/>
            <person name="Kumar H."/>
            <person name="Shiwa Y."/>
            <person name="Okada S."/>
            <person name="Yoshikawa H."/>
            <person name="Dicks L."/>
            <person name="Nakagawa J."/>
            <person name="Arita M."/>
        </authorList>
    </citation>
    <scope>NUCLEOTIDE SEQUENCE [LARGE SCALE GENOMIC DNA]</scope>
    <source>
        <strain evidence="10">F214-1</strain>
    </source>
</reference>
<dbReference type="HAMAP" id="MF_00258">
    <property type="entry name" value="Glu_racemase"/>
    <property type="match status" value="1"/>
</dbReference>
<dbReference type="EMBL" id="CAUZLT010000001">
    <property type="protein sequence ID" value="CAK1231741.1"/>
    <property type="molecule type" value="Genomic_DNA"/>
</dbReference>
<gene>
    <name evidence="8 10" type="primary">murI</name>
    <name evidence="10" type="ORF">FTRO_0013430</name>
    <name evidence="9" type="ORF">R53137_KAKDMLNK_00385</name>
</gene>
<comment type="catalytic activity">
    <reaction evidence="1 8">
        <text>L-glutamate = D-glutamate</text>
        <dbReference type="Rhea" id="RHEA:12813"/>
        <dbReference type="ChEBI" id="CHEBI:29985"/>
        <dbReference type="ChEBI" id="CHEBI:29986"/>
        <dbReference type="EC" id="5.1.1.3"/>
    </reaction>
</comment>
<feature type="active site" description="Proton donor/acceptor" evidence="8">
    <location>
        <position position="76"/>
    </location>
</feature>
<organism evidence="10">
    <name type="scientific">Fructobacillus tropaeoli</name>
    <dbReference type="NCBI Taxonomy" id="709323"/>
    <lineage>
        <taxon>Bacteria</taxon>
        <taxon>Bacillati</taxon>
        <taxon>Bacillota</taxon>
        <taxon>Bacilli</taxon>
        <taxon>Lactobacillales</taxon>
        <taxon>Lactobacillaceae</taxon>
        <taxon>Fructobacillus</taxon>
    </lineage>
</organism>
<keyword evidence="11" id="KW-1185">Reference proteome</keyword>
<dbReference type="InterPro" id="IPR033134">
    <property type="entry name" value="Asp/Glu_racemase_AS_2"/>
</dbReference>
<dbReference type="GO" id="GO:0016787">
    <property type="term" value="F:hydrolase activity"/>
    <property type="evidence" value="ECO:0007669"/>
    <property type="project" value="UniProtKB-KW"/>
</dbReference>
<dbReference type="Proteomes" id="UP000064514">
    <property type="component" value="Unassembled WGS sequence"/>
</dbReference>
<keyword evidence="4 8" id="KW-0573">Peptidoglycan synthesis</keyword>
<evidence type="ECO:0000256" key="6">
    <source>
        <dbReference type="ARBA" id="ARBA00023316"/>
    </source>
</evidence>
<dbReference type="PROSITE" id="PS00924">
    <property type="entry name" value="ASP_GLU_RACEMASE_2"/>
    <property type="match status" value="1"/>
</dbReference>
<feature type="binding site" evidence="8">
    <location>
        <begin position="77"/>
        <end position="78"/>
    </location>
    <ligand>
        <name>substrate</name>
    </ligand>
</feature>
<dbReference type="GO" id="GO:0009252">
    <property type="term" value="P:peptidoglycan biosynthetic process"/>
    <property type="evidence" value="ECO:0007669"/>
    <property type="project" value="UniProtKB-UniRule"/>
</dbReference>
<dbReference type="SUPFAM" id="SSF53681">
    <property type="entry name" value="Aspartate/glutamate racemase"/>
    <property type="match status" value="2"/>
</dbReference>
<feature type="active site" description="Proton donor/acceptor" evidence="8">
    <location>
        <position position="187"/>
    </location>
</feature>
<keyword evidence="5 8" id="KW-0413">Isomerase</keyword>
<feature type="binding site" evidence="8">
    <location>
        <begin position="12"/>
        <end position="13"/>
    </location>
    <ligand>
        <name>substrate</name>
    </ligand>
</feature>
<sequence>MKKNTKTIGMMDSGIGGLTVLKAAVQSLPAEAIVYVGDTARMPYGPREPEEVADFTRQIADYLIENHDIKALVIACNTATACALPGLQEDLAIPVIGVIDSGVQSAVLASKTKKIGVIATEGTVDSGQYQAEIQAAAPGSQVFAQAEPDFVQFVEQNRYQDAEVAEIVKDHLQPLKEAGIDTLVLGCTHFPLLADVIQQALPEVTLVDPGVATAQKLATILKEQDLLAEDDGAVYPENKQYQLYTTGPVSTFSTIAKQWLGIEHDWHFTHLNLPATD</sequence>
<dbReference type="EC" id="5.1.1.3" evidence="2 8"/>
<keyword evidence="6 8" id="KW-0961">Cell wall biogenesis/degradation</keyword>
<dbReference type="GO" id="GO:0008360">
    <property type="term" value="P:regulation of cell shape"/>
    <property type="evidence" value="ECO:0007669"/>
    <property type="project" value="UniProtKB-KW"/>
</dbReference>
<evidence type="ECO:0000256" key="3">
    <source>
        <dbReference type="ARBA" id="ARBA00022960"/>
    </source>
</evidence>
<dbReference type="PROSITE" id="PS00923">
    <property type="entry name" value="ASP_GLU_RACEMASE_1"/>
    <property type="match status" value="1"/>
</dbReference>
<evidence type="ECO:0000256" key="2">
    <source>
        <dbReference type="ARBA" id="ARBA00013090"/>
    </source>
</evidence>
<evidence type="ECO:0000256" key="7">
    <source>
        <dbReference type="ARBA" id="ARBA00070053"/>
    </source>
</evidence>
<dbReference type="FunFam" id="3.40.50.1860:FF:000002">
    <property type="entry name" value="Glutamate racemase"/>
    <property type="match status" value="1"/>
</dbReference>
<reference evidence="9 11" key="2">
    <citation type="submission" date="2023-10" db="EMBL/GenBank/DDBJ databases">
        <authorList>
            <person name="Botero Cardona J."/>
        </authorList>
    </citation>
    <scope>NUCLEOTIDE SEQUENCE [LARGE SCALE GENOMIC DNA]</scope>
    <source>
        <strain evidence="9 11">R-53137</strain>
    </source>
</reference>
<dbReference type="PANTHER" id="PTHR21198:SF2">
    <property type="entry name" value="GLUTAMATE RACEMASE"/>
    <property type="match status" value="1"/>
</dbReference>
<protein>
    <recommendedName>
        <fullName evidence="7 8">Glutamate racemase</fullName>
        <ecNumber evidence="2 8">5.1.1.3</ecNumber>
    </recommendedName>
</protein>
<feature type="binding site" evidence="8">
    <location>
        <begin position="188"/>
        <end position="189"/>
    </location>
    <ligand>
        <name>substrate</name>
    </ligand>
</feature>
<keyword evidence="3 8" id="KW-0133">Cell shape</keyword>
<evidence type="ECO:0000256" key="4">
    <source>
        <dbReference type="ARBA" id="ARBA00022984"/>
    </source>
</evidence>
<dbReference type="InterPro" id="IPR015942">
    <property type="entry name" value="Asp/Glu/hydantoin_racemase"/>
</dbReference>
<evidence type="ECO:0000256" key="1">
    <source>
        <dbReference type="ARBA" id="ARBA00001602"/>
    </source>
</evidence>
<feature type="binding site" evidence="8">
    <location>
        <begin position="44"/>
        <end position="45"/>
    </location>
    <ligand>
        <name>substrate</name>
    </ligand>
</feature>
<dbReference type="PANTHER" id="PTHR21198">
    <property type="entry name" value="GLUTAMATE RACEMASE"/>
    <property type="match status" value="1"/>
</dbReference>
<evidence type="ECO:0000313" key="11">
    <source>
        <dbReference type="Proteomes" id="UP001314262"/>
    </source>
</evidence>
<dbReference type="Proteomes" id="UP001314262">
    <property type="component" value="Unassembled WGS sequence"/>
</dbReference>
<dbReference type="NCBIfam" id="TIGR00067">
    <property type="entry name" value="glut_race"/>
    <property type="match status" value="1"/>
</dbReference>
<dbReference type="STRING" id="709323.GCA_001047135_00342"/>
<dbReference type="InterPro" id="IPR001920">
    <property type="entry name" value="Asp/Glu_race"/>
</dbReference>
<dbReference type="AlphaFoldDB" id="A0A3F3GZ76"/>
<evidence type="ECO:0000313" key="9">
    <source>
        <dbReference type="EMBL" id="CAK1231741.1"/>
    </source>
</evidence>
<proteinExistence type="inferred from homology"/>
<dbReference type="GO" id="GO:0071555">
    <property type="term" value="P:cell wall organization"/>
    <property type="evidence" value="ECO:0007669"/>
    <property type="project" value="UniProtKB-KW"/>
</dbReference>
<dbReference type="RefSeq" id="WP_059393291.1">
    <property type="nucleotide sequence ID" value="NZ_BOJU01000002.1"/>
</dbReference>
<name>A0A3F3GZ76_9LACO</name>
<evidence type="ECO:0000256" key="8">
    <source>
        <dbReference type="HAMAP-Rule" id="MF_00258"/>
    </source>
</evidence>
<dbReference type="Gene3D" id="3.40.50.1860">
    <property type="match status" value="2"/>
</dbReference>
<dbReference type="EMBL" id="DF968078">
    <property type="protein sequence ID" value="GAP03796.1"/>
    <property type="molecule type" value="Genomic_DNA"/>
</dbReference>
<dbReference type="InterPro" id="IPR018187">
    <property type="entry name" value="Asp/Glu_racemase_AS_1"/>
</dbReference>
<dbReference type="GO" id="GO:0042802">
    <property type="term" value="F:identical protein binding"/>
    <property type="evidence" value="ECO:0007669"/>
    <property type="project" value="UniProtKB-ARBA"/>
</dbReference>
<evidence type="ECO:0000256" key="5">
    <source>
        <dbReference type="ARBA" id="ARBA00023235"/>
    </source>
</evidence>
<comment type="similarity">
    <text evidence="8">Belongs to the aspartate/glutamate racemases family.</text>
</comment>
<evidence type="ECO:0000313" key="10">
    <source>
        <dbReference type="EMBL" id="GAP03796.1"/>
    </source>
</evidence>